<dbReference type="EMBL" id="CP017015">
    <property type="protein sequence ID" value="AOG60958.1"/>
    <property type="molecule type" value="Genomic_DNA"/>
</dbReference>
<dbReference type="STRING" id="216938.SHELI_v1c10110"/>
<dbReference type="InterPro" id="IPR007880">
    <property type="entry name" value="Spiralin"/>
</dbReference>
<dbReference type="OrthoDB" id="391057at2"/>
<dbReference type="RefSeq" id="WP_069117303.1">
    <property type="nucleotide sequence ID" value="NZ_CP017015.1"/>
</dbReference>
<dbReference type="NCBIfam" id="NF045726">
    <property type="entry name" value="XXplasma_LP"/>
    <property type="match status" value="1"/>
</dbReference>
<evidence type="ECO:0000313" key="3">
    <source>
        <dbReference type="Proteomes" id="UP000094378"/>
    </source>
</evidence>
<dbReference type="PROSITE" id="PS51257">
    <property type="entry name" value="PROKAR_LIPOPROTEIN"/>
    <property type="match status" value="1"/>
</dbReference>
<dbReference type="InterPro" id="IPR054816">
    <property type="entry name" value="Lipoprotein_mollicutes-type_CS"/>
</dbReference>
<evidence type="ECO:0000313" key="2">
    <source>
        <dbReference type="EMBL" id="AOG60958.1"/>
    </source>
</evidence>
<dbReference type="KEGG" id="shj:SHELI_v1c10110"/>
<feature type="signal peptide" evidence="1">
    <location>
        <begin position="1"/>
        <end position="23"/>
    </location>
</feature>
<proteinExistence type="predicted"/>
<dbReference type="Proteomes" id="UP000094378">
    <property type="component" value="Chromosome"/>
</dbReference>
<dbReference type="AlphaFoldDB" id="A0A1B3SM01"/>
<reference evidence="2 3" key="1">
    <citation type="submission" date="2016-08" db="EMBL/GenBank/DDBJ databases">
        <title>Complete genome sequence of Spiroplasma helicoides TABS-2 (DSM 22551).</title>
        <authorList>
            <person name="Shen W.-Y."/>
            <person name="Lo W.-S."/>
            <person name="Lai Y.-C."/>
            <person name="Kuo C.-H."/>
        </authorList>
    </citation>
    <scope>NUCLEOTIDE SEQUENCE [LARGE SCALE GENOMIC DNA]</scope>
    <source>
        <strain evidence="2 3">TABS-2</strain>
    </source>
</reference>
<dbReference type="Pfam" id="PF05215">
    <property type="entry name" value="Spiralin"/>
    <property type="match status" value="2"/>
</dbReference>
<evidence type="ECO:0008006" key="4">
    <source>
        <dbReference type="Google" id="ProtNLM"/>
    </source>
</evidence>
<name>A0A1B3SM01_9MOLU</name>
<keyword evidence="1" id="KW-0732">Signal</keyword>
<dbReference type="NCBIfam" id="NF038029">
    <property type="entry name" value="LP_plasma"/>
    <property type="match status" value="1"/>
</dbReference>
<evidence type="ECO:0000256" key="1">
    <source>
        <dbReference type="SAM" id="SignalP"/>
    </source>
</evidence>
<protein>
    <recommendedName>
        <fullName evidence="4">Spiralin</fullName>
    </recommendedName>
</protein>
<accession>A0A1B3SM01</accession>
<gene>
    <name evidence="2" type="ORF">SHELI_v1c10110</name>
</gene>
<feature type="chain" id="PRO_5008554056" description="Spiralin" evidence="1">
    <location>
        <begin position="24"/>
        <end position="312"/>
    </location>
</feature>
<dbReference type="GO" id="GO:0016020">
    <property type="term" value="C:membrane"/>
    <property type="evidence" value="ECO:0007669"/>
    <property type="project" value="InterPro"/>
</dbReference>
<sequence>MKKLLSLLAATGLVATSGSVAVACNKKADDKATTTAKKDLTKIGEANLKLAPNANDEAAAKSAVIDQIKTKLNVTVVEKTDITFSDFAKAESSQKAGSIKVTAVESSALITGSATFSLTFKEAGETTSPSIPDVETQSVKVNETKTFDVTIQNGDNSTILKANVKESEDYLKDVKAEVKASQDNKNIFTVSFTGKTAHEGATIVLTYGEITKNVTVNVNNADSEIKDLKDLAKSINPAKNTEEEAKKAAKSAIEGFAAGAKEGTDYDFGKFKAAQAGDLDAVTNGELPVNSHSGSKLLKGSVTLTWTVTETK</sequence>
<organism evidence="2 3">
    <name type="scientific">Spiroplasma helicoides</name>
    <dbReference type="NCBI Taxonomy" id="216938"/>
    <lineage>
        <taxon>Bacteria</taxon>
        <taxon>Bacillati</taxon>
        <taxon>Mycoplasmatota</taxon>
        <taxon>Mollicutes</taxon>
        <taxon>Entomoplasmatales</taxon>
        <taxon>Spiroplasmataceae</taxon>
        <taxon>Spiroplasma</taxon>
    </lineage>
</organism>
<keyword evidence="3" id="KW-1185">Reference proteome</keyword>